<dbReference type="InterPro" id="IPR011701">
    <property type="entry name" value="MFS"/>
</dbReference>
<proteinExistence type="predicted"/>
<feature type="domain" description="Major facilitator superfamily (MFS) profile" evidence="8">
    <location>
        <begin position="13"/>
        <end position="487"/>
    </location>
</feature>
<dbReference type="SUPFAM" id="SSF103473">
    <property type="entry name" value="MFS general substrate transporter"/>
    <property type="match status" value="1"/>
</dbReference>
<keyword evidence="10" id="KW-1185">Reference proteome</keyword>
<keyword evidence="2 7" id="KW-0812">Transmembrane</keyword>
<feature type="transmembrane region" description="Helical" evidence="7">
    <location>
        <begin position="12"/>
        <end position="31"/>
    </location>
</feature>
<protein>
    <submittedName>
        <fullName evidence="9">MFS transporter</fullName>
    </submittedName>
</protein>
<dbReference type="PANTHER" id="PTHR42718:SF42">
    <property type="entry name" value="EXPORT PROTEIN"/>
    <property type="match status" value="1"/>
</dbReference>
<comment type="caution">
    <text evidence="9">The sequence shown here is derived from an EMBL/GenBank/DDBJ whole genome shotgun (WGS) entry which is preliminary data.</text>
</comment>
<feature type="transmembrane region" description="Helical" evidence="7">
    <location>
        <begin position="104"/>
        <end position="126"/>
    </location>
</feature>
<evidence type="ECO:0000256" key="7">
    <source>
        <dbReference type="SAM" id="Phobius"/>
    </source>
</evidence>
<dbReference type="CDD" id="cd17321">
    <property type="entry name" value="MFS_MMR_MDR_like"/>
    <property type="match status" value="1"/>
</dbReference>
<dbReference type="PANTHER" id="PTHR42718">
    <property type="entry name" value="MAJOR FACILITATOR SUPERFAMILY MULTIDRUG TRANSPORTER MFSC"/>
    <property type="match status" value="1"/>
</dbReference>
<feature type="transmembrane region" description="Helical" evidence="7">
    <location>
        <begin position="230"/>
        <end position="247"/>
    </location>
</feature>
<evidence type="ECO:0000256" key="2">
    <source>
        <dbReference type="ARBA" id="ARBA00022692"/>
    </source>
</evidence>
<feature type="transmembrane region" description="Helical" evidence="7">
    <location>
        <begin position="358"/>
        <end position="375"/>
    </location>
</feature>
<evidence type="ECO:0000256" key="5">
    <source>
        <dbReference type="ARBA" id="ARBA00023251"/>
    </source>
</evidence>
<feature type="transmembrane region" description="Helical" evidence="7">
    <location>
        <begin position="200"/>
        <end position="218"/>
    </location>
</feature>
<reference evidence="9 10" key="1">
    <citation type="journal article" date="2015" name="Int. J. Syst. Evol. Microbiol.">
        <title>Streptomyces gilvifuscus sp. nov., an actinomycete that produces antibacterial compounds isolated from soil.</title>
        <authorList>
            <person name="Nguyen T.M."/>
            <person name="Kim J."/>
        </authorList>
    </citation>
    <scope>NUCLEOTIDE SEQUENCE [LARGE SCALE GENOMIC DNA]</scope>
    <source>
        <strain evidence="9 10">T113</strain>
    </source>
</reference>
<organism evidence="9 10">
    <name type="scientific">Streptomyces gilvifuscus</name>
    <dbReference type="NCBI Taxonomy" id="1550617"/>
    <lineage>
        <taxon>Bacteria</taxon>
        <taxon>Bacillati</taxon>
        <taxon>Actinomycetota</taxon>
        <taxon>Actinomycetes</taxon>
        <taxon>Kitasatosporales</taxon>
        <taxon>Streptomycetaceae</taxon>
        <taxon>Streptomyces</taxon>
    </lineage>
</organism>
<dbReference type="PROSITE" id="PS00216">
    <property type="entry name" value="SUGAR_TRANSPORT_1"/>
    <property type="match status" value="1"/>
</dbReference>
<evidence type="ECO:0000313" key="10">
    <source>
        <dbReference type="Proteomes" id="UP001221328"/>
    </source>
</evidence>
<feature type="transmembrane region" description="Helical" evidence="7">
    <location>
        <begin position="268"/>
        <end position="287"/>
    </location>
</feature>
<feature type="transmembrane region" description="Helical" evidence="7">
    <location>
        <begin position="464"/>
        <end position="483"/>
    </location>
</feature>
<dbReference type="RefSeq" id="WP_200701565.1">
    <property type="nucleotide sequence ID" value="NZ_JAQOSK010000030.1"/>
</dbReference>
<feature type="transmembrane region" description="Helical" evidence="7">
    <location>
        <begin position="333"/>
        <end position="352"/>
    </location>
</feature>
<dbReference type="PROSITE" id="PS50850">
    <property type="entry name" value="MFS"/>
    <property type="match status" value="1"/>
</dbReference>
<feature type="transmembrane region" description="Helical" evidence="7">
    <location>
        <begin position="169"/>
        <end position="188"/>
    </location>
</feature>
<dbReference type="EMBL" id="JAQOSK010000030">
    <property type="protein sequence ID" value="MDC2961084.1"/>
    <property type="molecule type" value="Genomic_DNA"/>
</dbReference>
<keyword evidence="4 7" id="KW-0472">Membrane</keyword>
<evidence type="ECO:0000256" key="1">
    <source>
        <dbReference type="ARBA" id="ARBA00004651"/>
    </source>
</evidence>
<gene>
    <name evidence="9" type="ORF">PO587_42345</name>
</gene>
<evidence type="ECO:0000256" key="3">
    <source>
        <dbReference type="ARBA" id="ARBA00022989"/>
    </source>
</evidence>
<comment type="subcellular location">
    <subcellularLocation>
        <location evidence="1">Cell membrane</location>
        <topology evidence="1">Multi-pass membrane protein</topology>
    </subcellularLocation>
</comment>
<dbReference type="InterPro" id="IPR020846">
    <property type="entry name" value="MFS_dom"/>
</dbReference>
<evidence type="ECO:0000256" key="4">
    <source>
        <dbReference type="ARBA" id="ARBA00023136"/>
    </source>
</evidence>
<name>A0ABT5G8J9_9ACTN</name>
<evidence type="ECO:0000313" key="9">
    <source>
        <dbReference type="EMBL" id="MDC2961084.1"/>
    </source>
</evidence>
<dbReference type="InterPro" id="IPR005829">
    <property type="entry name" value="Sugar_transporter_CS"/>
</dbReference>
<evidence type="ECO:0000259" key="8">
    <source>
        <dbReference type="PROSITE" id="PS50850"/>
    </source>
</evidence>
<dbReference type="Proteomes" id="UP001221328">
    <property type="component" value="Unassembled WGS sequence"/>
</dbReference>
<feature type="transmembrane region" description="Helical" evidence="7">
    <location>
        <begin position="307"/>
        <end position="326"/>
    </location>
</feature>
<dbReference type="Pfam" id="PF07690">
    <property type="entry name" value="MFS_1"/>
    <property type="match status" value="1"/>
</dbReference>
<accession>A0ABT5G8J9</accession>
<feature type="transmembrane region" description="Helical" evidence="7">
    <location>
        <begin position="51"/>
        <end position="71"/>
    </location>
</feature>
<sequence length="507" mass="51550">MTQLKRRGDRWLILGVVCLVQLVVILDNTILNVAIPSLTKELGATTAQTQWVIGAYSLVQAGLLITAGGFADRYGRKLTQMLGLAFFGAGSLAGAFATEPAQLIAARAGMGIGGALLLATNMAIIVRTFDAEETPKALTVIMGVASLGLALGPVIGGVLLAHFWWGSVFLVNVPVCFIGLVAVAKLVPESKDPQGDHPDLLGALLSTVGMTAIVYAVIQGPEYGWTSGRTLLTGLGGVLVMAAFIVWERRTPHPLLDMSFFSNPRFRGAVSGGVLVAFGLSGSLYLLTQHLQFVLDYGPLEAGLRLMPMALTLVALNLTGVGVRVTAKLAPPVATGLGLALMAAGLASIAVLGRDGSYPGILLGLVLMGAGVGCAKPAMAGAVMTSIPPEKAGVGSGLMGTISEVGNSLGVACLGAVLTVGFAGALPAGVPDRAARSLPDAVAAAGPGATHRVHEAFADSLTTAQLIGAVAVLLGGLVASWLLRQGGVGQQDGSEQNDATEQEAIAA</sequence>
<dbReference type="Gene3D" id="1.20.1720.10">
    <property type="entry name" value="Multidrug resistance protein D"/>
    <property type="match status" value="2"/>
</dbReference>
<evidence type="ECO:0000256" key="6">
    <source>
        <dbReference type="SAM" id="MobiDB-lite"/>
    </source>
</evidence>
<keyword evidence="3 7" id="KW-1133">Transmembrane helix</keyword>
<dbReference type="InterPro" id="IPR036259">
    <property type="entry name" value="MFS_trans_sf"/>
</dbReference>
<feature type="region of interest" description="Disordered" evidence="6">
    <location>
        <begin position="488"/>
        <end position="507"/>
    </location>
</feature>
<feature type="transmembrane region" description="Helical" evidence="7">
    <location>
        <begin position="409"/>
        <end position="430"/>
    </location>
</feature>
<keyword evidence="5" id="KW-0046">Antibiotic resistance</keyword>
<feature type="transmembrane region" description="Helical" evidence="7">
    <location>
        <begin position="78"/>
        <end position="98"/>
    </location>
</feature>
<feature type="transmembrane region" description="Helical" evidence="7">
    <location>
        <begin position="138"/>
        <end position="163"/>
    </location>
</feature>
<dbReference type="PRINTS" id="PR01036">
    <property type="entry name" value="TCRTETB"/>
</dbReference>